<sequence length="559" mass="63269">MFDEEREAKLPCLPLETPPEASLGLSPSALLESVNKKLTDLADQRHHILCQMYAYKRLRNSVVPINRLPQELLADVFLLVTEDGSYQERVLDLSRVSTQWRTVVLTTPRLWTHIPLRQRRLAELFLVRSGNTHLHYRVDGSTLSSTYPVLQDLQGMLPLSRTKTLEVEAANEQELLLVFDLLAEPAPFLETLSLQLPDICEWVKGVGDLVIRTTLFDDAAPKLRILDLDVVHVYWTSSIFANLTRLDLRNQKCDMLPDVDTFLDVLERTPQLESLLYHCWEYELDGLPRYVGPTPNCPRVITLPELKRLIFGFLPSAWTSSVLGSLQVTARTRVKIVSIPEVGQVDFPLDMLPADLSRIPALSNIRSMEIEQISYRTLKFSLSPVGARHPRIKVPQLGSLELRRADSMALALRDAFQKLDIRHLESLTIREHPDRTIVAPHIWPTHLQMTKHLQQLQLIDIHSPDILTALRNSCDDNAICPRLRALALQQGFGGDAMVPELEAYINHLSKEGRPLATVTLTDVGFSTDAILRLKSMDVKVDVWRSVKGVPGTFTEVSID</sequence>
<keyword evidence="3" id="KW-1185">Reference proteome</keyword>
<dbReference type="Pfam" id="PF12937">
    <property type="entry name" value="F-box-like"/>
    <property type="match status" value="1"/>
</dbReference>
<dbReference type="GeneID" id="71997779"/>
<dbReference type="InterPro" id="IPR001810">
    <property type="entry name" value="F-box_dom"/>
</dbReference>
<dbReference type="InterPro" id="IPR036047">
    <property type="entry name" value="F-box-like_dom_sf"/>
</dbReference>
<gene>
    <name evidence="2" type="ORF">C8Q71DRAFT_211767</name>
</gene>
<protein>
    <recommendedName>
        <fullName evidence="1">F-box domain-containing protein</fullName>
    </recommendedName>
</protein>
<proteinExistence type="predicted"/>
<accession>A0ABQ8KVA7</accession>
<dbReference type="PROSITE" id="PS50181">
    <property type="entry name" value="FBOX"/>
    <property type="match status" value="1"/>
</dbReference>
<comment type="caution">
    <text evidence="2">The sequence shown here is derived from an EMBL/GenBank/DDBJ whole genome shotgun (WGS) entry which is preliminary data.</text>
</comment>
<dbReference type="EMBL" id="JADCUA010000002">
    <property type="protein sequence ID" value="KAH9842608.1"/>
    <property type="molecule type" value="Genomic_DNA"/>
</dbReference>
<dbReference type="Proteomes" id="UP000814176">
    <property type="component" value="Unassembled WGS sequence"/>
</dbReference>
<evidence type="ECO:0000259" key="1">
    <source>
        <dbReference type="PROSITE" id="PS50181"/>
    </source>
</evidence>
<dbReference type="SUPFAM" id="SSF81383">
    <property type="entry name" value="F-box domain"/>
    <property type="match status" value="1"/>
</dbReference>
<dbReference type="RefSeq" id="XP_047783655.1">
    <property type="nucleotide sequence ID" value="XM_047917047.1"/>
</dbReference>
<name>A0ABQ8KVA7_9APHY</name>
<evidence type="ECO:0000313" key="2">
    <source>
        <dbReference type="EMBL" id="KAH9842608.1"/>
    </source>
</evidence>
<evidence type="ECO:0000313" key="3">
    <source>
        <dbReference type="Proteomes" id="UP000814176"/>
    </source>
</evidence>
<reference evidence="2 3" key="1">
    <citation type="journal article" date="2021" name="Environ. Microbiol.">
        <title>Gene family expansions and transcriptome signatures uncover fungal adaptations to wood decay.</title>
        <authorList>
            <person name="Hage H."/>
            <person name="Miyauchi S."/>
            <person name="Viragh M."/>
            <person name="Drula E."/>
            <person name="Min B."/>
            <person name="Chaduli D."/>
            <person name="Navarro D."/>
            <person name="Favel A."/>
            <person name="Norest M."/>
            <person name="Lesage-Meessen L."/>
            <person name="Balint B."/>
            <person name="Merenyi Z."/>
            <person name="de Eugenio L."/>
            <person name="Morin E."/>
            <person name="Martinez A.T."/>
            <person name="Baldrian P."/>
            <person name="Stursova M."/>
            <person name="Martinez M.J."/>
            <person name="Novotny C."/>
            <person name="Magnuson J.K."/>
            <person name="Spatafora J.W."/>
            <person name="Maurice S."/>
            <person name="Pangilinan J."/>
            <person name="Andreopoulos W."/>
            <person name="LaButti K."/>
            <person name="Hundley H."/>
            <person name="Na H."/>
            <person name="Kuo A."/>
            <person name="Barry K."/>
            <person name="Lipzen A."/>
            <person name="Henrissat B."/>
            <person name="Riley R."/>
            <person name="Ahrendt S."/>
            <person name="Nagy L.G."/>
            <person name="Grigoriev I.V."/>
            <person name="Martin F."/>
            <person name="Rosso M.N."/>
        </authorList>
    </citation>
    <scope>NUCLEOTIDE SEQUENCE [LARGE SCALE GENOMIC DNA]</scope>
    <source>
        <strain evidence="2 3">CIRM-BRFM 1785</strain>
    </source>
</reference>
<organism evidence="2 3">
    <name type="scientific">Rhodofomes roseus</name>
    <dbReference type="NCBI Taxonomy" id="34475"/>
    <lineage>
        <taxon>Eukaryota</taxon>
        <taxon>Fungi</taxon>
        <taxon>Dikarya</taxon>
        <taxon>Basidiomycota</taxon>
        <taxon>Agaricomycotina</taxon>
        <taxon>Agaricomycetes</taxon>
        <taxon>Polyporales</taxon>
        <taxon>Rhodofomes</taxon>
    </lineage>
</organism>
<dbReference type="Gene3D" id="1.20.1280.50">
    <property type="match status" value="1"/>
</dbReference>
<feature type="domain" description="F-box" evidence="1">
    <location>
        <begin position="62"/>
        <end position="114"/>
    </location>
</feature>